<keyword evidence="1" id="KW-0436">Ligase</keyword>
<dbReference type="EMBL" id="PZZP01000001">
    <property type="protein sequence ID" value="PTM58828.1"/>
    <property type="molecule type" value="Genomic_DNA"/>
</dbReference>
<dbReference type="GO" id="GO:0005524">
    <property type="term" value="F:ATP binding"/>
    <property type="evidence" value="ECO:0007669"/>
    <property type="project" value="UniProtKB-UniRule"/>
</dbReference>
<comment type="caution">
    <text evidence="6">The sequence shown here is derived from an EMBL/GenBank/DDBJ whole genome shotgun (WGS) entry which is preliminary data.</text>
</comment>
<dbReference type="InterPro" id="IPR011761">
    <property type="entry name" value="ATP-grasp"/>
</dbReference>
<accession>A0A2T4ZAA8</accession>
<sequence>MGNILLFIESNTTGSGMQALHQARKMGFSPIFTTGDPSRYRGLGETSAEVLTCDTNRLESLIKAIEKRLNPQEISGITTTSDFYLETVAALAQRWGFPGNTPETVRICRNKAETRRVLQQADVPQPKYMIIQSGNWPEVLPVDFPCIVKPADDSGSNGVFMCRNQDEVKNQAARLLEITHNIRGQPTVQTVLIEEYIEGQEYSVEMLTYKGESVCIGITEKKTVGIPYFIESRHMFPAPLNKAKKEELEKVVRTALKAVGFDNGPSHTEVKWTKNGCQVIEMNARLAGGMIPQAIQLATGIDLLQEQIRIAVGQSPRVTWSKKGCAGVKFLMAEREGVLSGINGIEIVRQMKGVHCVEMTSDFFKRIQPPENSYHRLGFFIAYGEDYGGVSKVMKEAEARLKIEYWNGGEWDDRPAQ</sequence>
<evidence type="ECO:0000256" key="1">
    <source>
        <dbReference type="ARBA" id="ARBA00022598"/>
    </source>
</evidence>
<keyword evidence="7" id="KW-1185">Reference proteome</keyword>
<dbReference type="Gene3D" id="3.30.470.20">
    <property type="entry name" value="ATP-grasp fold, B domain"/>
    <property type="match status" value="1"/>
</dbReference>
<dbReference type="PROSITE" id="PS50975">
    <property type="entry name" value="ATP_GRASP"/>
    <property type="match status" value="1"/>
</dbReference>
<keyword evidence="3 4" id="KW-0067">ATP-binding</keyword>
<evidence type="ECO:0000256" key="4">
    <source>
        <dbReference type="PROSITE-ProRule" id="PRU00409"/>
    </source>
</evidence>
<dbReference type="GO" id="GO:0016829">
    <property type="term" value="F:lyase activity"/>
    <property type="evidence" value="ECO:0007669"/>
    <property type="project" value="UniProtKB-KW"/>
</dbReference>
<dbReference type="GO" id="GO:0016874">
    <property type="term" value="F:ligase activity"/>
    <property type="evidence" value="ECO:0007669"/>
    <property type="project" value="UniProtKB-KW"/>
</dbReference>
<feature type="domain" description="ATP-grasp" evidence="5">
    <location>
        <begin position="115"/>
        <end position="312"/>
    </location>
</feature>
<dbReference type="Pfam" id="PF13535">
    <property type="entry name" value="ATP-grasp_4"/>
    <property type="match status" value="1"/>
</dbReference>
<gene>
    <name evidence="6" type="ORF">C8J48_1422</name>
</gene>
<dbReference type="SUPFAM" id="SSF56059">
    <property type="entry name" value="Glutathione synthetase ATP-binding domain-like"/>
    <property type="match status" value="1"/>
</dbReference>
<dbReference type="Gene3D" id="3.40.50.20">
    <property type="match status" value="1"/>
</dbReference>
<name>A0A2T4ZAA8_9BACL</name>
<dbReference type="RefSeq" id="WP_107725579.1">
    <property type="nucleotide sequence ID" value="NZ_PZZP01000001.1"/>
</dbReference>
<dbReference type="AlphaFoldDB" id="A0A2T4ZAA8"/>
<evidence type="ECO:0000256" key="3">
    <source>
        <dbReference type="ARBA" id="ARBA00022840"/>
    </source>
</evidence>
<organism evidence="6 7">
    <name type="scientific">Desmospora activa DSM 45169</name>
    <dbReference type="NCBI Taxonomy" id="1121389"/>
    <lineage>
        <taxon>Bacteria</taxon>
        <taxon>Bacillati</taxon>
        <taxon>Bacillota</taxon>
        <taxon>Bacilli</taxon>
        <taxon>Bacillales</taxon>
        <taxon>Thermoactinomycetaceae</taxon>
        <taxon>Desmospora</taxon>
    </lineage>
</organism>
<reference evidence="6 7" key="1">
    <citation type="submission" date="2018-04" db="EMBL/GenBank/DDBJ databases">
        <title>Genomic Encyclopedia of Archaeal and Bacterial Type Strains, Phase II (KMG-II): from individual species to whole genera.</title>
        <authorList>
            <person name="Goeker M."/>
        </authorList>
    </citation>
    <scope>NUCLEOTIDE SEQUENCE [LARGE SCALE GENOMIC DNA]</scope>
    <source>
        <strain evidence="6 7">DSM 45169</strain>
    </source>
</reference>
<evidence type="ECO:0000259" key="5">
    <source>
        <dbReference type="PROSITE" id="PS50975"/>
    </source>
</evidence>
<proteinExistence type="predicted"/>
<dbReference type="GO" id="GO:0046872">
    <property type="term" value="F:metal ion binding"/>
    <property type="evidence" value="ECO:0007669"/>
    <property type="project" value="InterPro"/>
</dbReference>
<keyword evidence="2 4" id="KW-0547">Nucleotide-binding</keyword>
<dbReference type="InterPro" id="IPR052032">
    <property type="entry name" value="ATP-dep_AA_Ligase"/>
</dbReference>
<dbReference type="Proteomes" id="UP000241639">
    <property type="component" value="Unassembled WGS sequence"/>
</dbReference>
<dbReference type="PANTHER" id="PTHR43585">
    <property type="entry name" value="FUMIPYRROLE BIOSYNTHESIS PROTEIN C"/>
    <property type="match status" value="1"/>
</dbReference>
<evidence type="ECO:0000313" key="6">
    <source>
        <dbReference type="EMBL" id="PTM58828.1"/>
    </source>
</evidence>
<dbReference type="OrthoDB" id="9803907at2"/>
<dbReference type="Pfam" id="PF18603">
    <property type="entry name" value="LAL_C2"/>
    <property type="match status" value="1"/>
</dbReference>
<evidence type="ECO:0000256" key="2">
    <source>
        <dbReference type="ARBA" id="ARBA00022741"/>
    </source>
</evidence>
<keyword evidence="6" id="KW-0456">Lyase</keyword>
<dbReference type="PANTHER" id="PTHR43585:SF2">
    <property type="entry name" value="ATP-GRASP ENZYME FSQD"/>
    <property type="match status" value="1"/>
</dbReference>
<protein>
    <submittedName>
        <fullName evidence="6">Argininosuccinate lyase</fullName>
    </submittedName>
</protein>
<dbReference type="InterPro" id="IPR040570">
    <property type="entry name" value="LAL_C2"/>
</dbReference>
<evidence type="ECO:0000313" key="7">
    <source>
        <dbReference type="Proteomes" id="UP000241639"/>
    </source>
</evidence>